<feature type="domain" description="MI" evidence="8">
    <location>
        <begin position="440"/>
        <end position="556"/>
    </location>
</feature>
<feature type="compositionally biased region" description="Low complexity" evidence="7">
    <location>
        <begin position="661"/>
        <end position="679"/>
    </location>
</feature>
<dbReference type="InterPro" id="IPR016024">
    <property type="entry name" value="ARM-type_fold"/>
</dbReference>
<evidence type="ECO:0000313" key="9">
    <source>
        <dbReference type="EMBL" id="PWO01094.1"/>
    </source>
</evidence>
<dbReference type="PROSITE" id="PS51366">
    <property type="entry name" value="MI"/>
    <property type="match status" value="1"/>
</dbReference>
<evidence type="ECO:0000256" key="6">
    <source>
        <dbReference type="ARBA" id="ARBA00023242"/>
    </source>
</evidence>
<dbReference type="PANTHER" id="PTHR18034">
    <property type="entry name" value="CELL CYCLE CONTROL PROTEIN CWF22-RELATED"/>
    <property type="match status" value="1"/>
</dbReference>
<feature type="compositionally biased region" description="Gly residues" evidence="7">
    <location>
        <begin position="856"/>
        <end position="881"/>
    </location>
</feature>
<comment type="similarity">
    <text evidence="3">Belongs to the CWC22 family.</text>
</comment>
<evidence type="ECO:0000256" key="3">
    <source>
        <dbReference type="ARBA" id="ARBA00006856"/>
    </source>
</evidence>
<dbReference type="SUPFAM" id="SSF48371">
    <property type="entry name" value="ARM repeat"/>
    <property type="match status" value="1"/>
</dbReference>
<comment type="function">
    <text evidence="1">Involved in pre-mRNA splicing.</text>
</comment>
<gene>
    <name evidence="9" type="ORF">FA09DRAFT_303170</name>
</gene>
<dbReference type="PANTHER" id="PTHR18034:SF3">
    <property type="entry name" value="PRE-MRNA-SPLICING FACTOR CWC22 HOMOLOG"/>
    <property type="match status" value="1"/>
</dbReference>
<dbReference type="EMBL" id="KZ819283">
    <property type="protein sequence ID" value="PWO01094.1"/>
    <property type="molecule type" value="Genomic_DNA"/>
</dbReference>
<dbReference type="SMART" id="SM00543">
    <property type="entry name" value="MIF4G"/>
    <property type="match status" value="1"/>
</dbReference>
<dbReference type="InterPro" id="IPR003891">
    <property type="entry name" value="Initiation_fac_eIF4g_MI"/>
</dbReference>
<dbReference type="InterPro" id="IPR003890">
    <property type="entry name" value="MIF4G-like_typ-3"/>
</dbReference>
<dbReference type="GO" id="GO:0000398">
    <property type="term" value="P:mRNA splicing, via spliceosome"/>
    <property type="evidence" value="ECO:0007669"/>
    <property type="project" value="TreeGrafter"/>
</dbReference>
<evidence type="ECO:0000256" key="4">
    <source>
        <dbReference type="ARBA" id="ARBA00022664"/>
    </source>
</evidence>
<dbReference type="Proteomes" id="UP000245946">
    <property type="component" value="Unassembled WGS sequence"/>
</dbReference>
<evidence type="ECO:0000256" key="5">
    <source>
        <dbReference type="ARBA" id="ARBA00023187"/>
    </source>
</evidence>
<dbReference type="GO" id="GO:0003723">
    <property type="term" value="F:RNA binding"/>
    <property type="evidence" value="ECO:0007669"/>
    <property type="project" value="InterPro"/>
</dbReference>
<dbReference type="SMART" id="SM00544">
    <property type="entry name" value="MA3"/>
    <property type="match status" value="1"/>
</dbReference>
<keyword evidence="10" id="KW-1185">Reference proteome</keyword>
<keyword evidence="6" id="KW-0539">Nucleus</keyword>
<reference evidence="9 10" key="1">
    <citation type="journal article" date="2018" name="Mol. Biol. Evol.">
        <title>Broad Genomic Sampling Reveals a Smut Pathogenic Ancestry of the Fungal Clade Ustilaginomycotina.</title>
        <authorList>
            <person name="Kijpornyongpan T."/>
            <person name="Mondo S.J."/>
            <person name="Barry K."/>
            <person name="Sandor L."/>
            <person name="Lee J."/>
            <person name="Lipzen A."/>
            <person name="Pangilinan J."/>
            <person name="LaButti K."/>
            <person name="Hainaut M."/>
            <person name="Henrissat B."/>
            <person name="Grigoriev I.V."/>
            <person name="Spatafora J.W."/>
            <person name="Aime M.C."/>
        </authorList>
    </citation>
    <scope>NUCLEOTIDE SEQUENCE [LARGE SCALE GENOMIC DNA]</scope>
    <source>
        <strain evidence="9 10">MCA 4186</strain>
    </source>
</reference>
<protein>
    <submittedName>
        <fullName evidence="9">MIF4G-domain-containing protein</fullName>
    </submittedName>
</protein>
<dbReference type="Pfam" id="PF02854">
    <property type="entry name" value="MIF4G"/>
    <property type="match status" value="1"/>
</dbReference>
<feature type="region of interest" description="Disordered" evidence="7">
    <location>
        <begin position="1"/>
        <end position="72"/>
    </location>
</feature>
<name>A0A316ZL95_9BASI</name>
<organism evidence="9 10">
    <name type="scientific">Tilletiopsis washingtonensis</name>
    <dbReference type="NCBI Taxonomy" id="58919"/>
    <lineage>
        <taxon>Eukaryota</taxon>
        <taxon>Fungi</taxon>
        <taxon>Dikarya</taxon>
        <taxon>Basidiomycota</taxon>
        <taxon>Ustilaginomycotina</taxon>
        <taxon>Exobasidiomycetes</taxon>
        <taxon>Entylomatales</taxon>
        <taxon>Entylomatales incertae sedis</taxon>
        <taxon>Tilletiopsis</taxon>
    </lineage>
</organism>
<keyword evidence="5" id="KW-0508">mRNA splicing</keyword>
<feature type="region of interest" description="Disordered" evidence="7">
    <location>
        <begin position="650"/>
        <end position="903"/>
    </location>
</feature>
<feature type="compositionally biased region" description="Low complexity" evidence="7">
    <location>
        <begin position="29"/>
        <end position="48"/>
    </location>
</feature>
<proteinExistence type="inferred from homology"/>
<accession>A0A316ZL95</accession>
<feature type="compositionally biased region" description="Low complexity" evidence="7">
    <location>
        <begin position="1"/>
        <end position="21"/>
    </location>
</feature>
<dbReference type="Gene3D" id="1.25.40.180">
    <property type="match status" value="1"/>
</dbReference>
<dbReference type="Pfam" id="PF02847">
    <property type="entry name" value="MA3"/>
    <property type="match status" value="1"/>
</dbReference>
<evidence type="ECO:0000256" key="7">
    <source>
        <dbReference type="SAM" id="MobiDB-lite"/>
    </source>
</evidence>
<evidence type="ECO:0000256" key="2">
    <source>
        <dbReference type="ARBA" id="ARBA00004123"/>
    </source>
</evidence>
<dbReference type="FunFam" id="1.25.40.180:FF:000004">
    <property type="entry name" value="pre-mRNA-splicing factor CWC22 homolog"/>
    <property type="match status" value="1"/>
</dbReference>
<comment type="subcellular location">
    <subcellularLocation>
        <location evidence="2">Nucleus</location>
    </subcellularLocation>
</comment>
<dbReference type="GO" id="GO:0071013">
    <property type="term" value="C:catalytic step 2 spliceosome"/>
    <property type="evidence" value="ECO:0007669"/>
    <property type="project" value="TreeGrafter"/>
</dbReference>
<dbReference type="InterPro" id="IPR050781">
    <property type="entry name" value="CWC22_splicing_factor"/>
</dbReference>
<evidence type="ECO:0000259" key="8">
    <source>
        <dbReference type="PROSITE" id="PS51366"/>
    </source>
</evidence>
<evidence type="ECO:0000256" key="1">
    <source>
        <dbReference type="ARBA" id="ARBA00003777"/>
    </source>
</evidence>
<feature type="compositionally biased region" description="Basic and acidic residues" evidence="7">
    <location>
        <begin position="801"/>
        <end position="849"/>
    </location>
</feature>
<feature type="region of interest" description="Disordered" evidence="7">
    <location>
        <begin position="392"/>
        <end position="423"/>
    </location>
</feature>
<dbReference type="GeneID" id="37267980"/>
<sequence>MPASVSSRGASPSGGSAAGAARSKRKRSPPSSRSSSAGSSSSGSGSESEAPRRPRSPAAVRRRSPAPVGAAASTALVPAAAAADGASTARTEEKGAELRSQLAKLTATRAGGAYIPPARLRALMAEAAAADAGSAEYQRMSWDALKKSITGLVNKVAMDNIKFIVPELFAGANLIRGRGLFCRSIMKAQMLSLVFTPTFAALASVVNTKLPMVGELLVTRLVSQFRRSFKRNDKPVCHATAMFLAHLVNQRVVHEVLALEVLVLLLEKPTDDAVEVAVSFMREVGAFLAEESPKASNSIFDRFRAVLYEGDISKRVQYMIEVLSQVRQQKFKDNPRIPEALDLVEEEDQITHRIGLDDELNVQEGLNLFKPDADFQANERKYAEIKAEILGENSDSSSGGSASGSGSGSESDDESEGEAQQKAEVAQLEIKDKTETNMVNLRRTIYLTIMSSAAFEEAVHKLLKLQIPEGQEIELCNMIIECCSQERTYSKFYGHIGVRLCKLDRLWSGCFEQCFRNYYDSIHRYETNRLRNIARFFGAVIAADGISWSCFEIVHMTEDDTTSSSRIFIKILFQEMLEKIGQKILVERFKEPSMQPAFANIFPRANPKDTRFSINYFTSIGLGPLTEEMRAYLKDVPRILAQQAALAKAQRAQESSDDSSELSSSDESSSLSSSSGDSRSPPPRRRRRYSSDSDSRSPAPRRRARSDSRSPPPPPRRRADSRADSRSPPPRRRYDDSRSRSRSPPPRRRDDSRSPPPSRRRYDSRSPPPKRRHADSRSRSPPPQRRRYDSRSPPPPVRRAAAREDSRSPVPRRRVESRSPVPRRRDDSPPRRRDDSPPRRGGGYDERGAPPHMRSGAGGGYGNGRDAGGLGGYGGAGGYGAPRGDDRPPRGLPPRDNGYARRA</sequence>
<evidence type="ECO:0000313" key="10">
    <source>
        <dbReference type="Proteomes" id="UP000245946"/>
    </source>
</evidence>
<dbReference type="OrthoDB" id="1924287at2759"/>
<dbReference type="STRING" id="58919.A0A316ZL95"/>
<keyword evidence="4" id="KW-0507">mRNA processing</keyword>
<dbReference type="RefSeq" id="XP_025601372.1">
    <property type="nucleotide sequence ID" value="XM_025740434.1"/>
</dbReference>
<dbReference type="AlphaFoldDB" id="A0A316ZL95"/>